<dbReference type="InterPro" id="IPR012902">
    <property type="entry name" value="N_methyl_site"/>
</dbReference>
<reference evidence="2 3" key="1">
    <citation type="submission" date="2022-06" db="EMBL/GenBank/DDBJ databases">
        <title>Thiomicrohabdus sp. nov, an obligately chemolithoautotrophic, sulfur-oxidizing bacterium isolated from beach of Guanyin Mountain. Amoy.</title>
        <authorList>
            <person name="Zhu H."/>
        </authorList>
    </citation>
    <scope>NUCLEOTIDE SEQUENCE [LARGE SCALE GENOMIC DNA]</scope>
    <source>
        <strain evidence="2 3">XGS-01</strain>
    </source>
</reference>
<organism evidence="2 3">
    <name type="scientific">Thiomicrorhabdus lithotrophica</name>
    <dbReference type="NCBI Taxonomy" id="2949997"/>
    <lineage>
        <taxon>Bacteria</taxon>
        <taxon>Pseudomonadati</taxon>
        <taxon>Pseudomonadota</taxon>
        <taxon>Gammaproteobacteria</taxon>
        <taxon>Thiotrichales</taxon>
        <taxon>Piscirickettsiaceae</taxon>
        <taxon>Thiomicrorhabdus</taxon>
    </lineage>
</organism>
<protein>
    <submittedName>
        <fullName evidence="2">Prepilin-type N-terminal cleavage/methylation domain-containing protein</fullName>
    </submittedName>
</protein>
<dbReference type="EMBL" id="CP102381">
    <property type="protein sequence ID" value="WEJ62520.1"/>
    <property type="molecule type" value="Genomic_DNA"/>
</dbReference>
<sequence>MQLKQSAETLAKTVKTQKGFTLIELMVVVVIMSVVVSVGVLSLARFNQDLAENQQAKIESFFKQVADQSAFSQKLYLIAPDDKGLSVYRFLNAEWLADESMDSLIWHEGFRVSWELDEHFVQQQNLPRSGWLFWPSGEVVAGKIVLGNLTSEPNESASDSEITIDWNEALEFAEQ</sequence>
<evidence type="ECO:0000313" key="2">
    <source>
        <dbReference type="EMBL" id="WEJ62520.1"/>
    </source>
</evidence>
<dbReference type="InterPro" id="IPR045584">
    <property type="entry name" value="Pilin-like"/>
</dbReference>
<name>A0ABY8CCW7_9GAMM</name>
<dbReference type="SUPFAM" id="SSF54523">
    <property type="entry name" value="Pili subunits"/>
    <property type="match status" value="1"/>
</dbReference>
<keyword evidence="1" id="KW-1133">Transmembrane helix</keyword>
<keyword evidence="1" id="KW-0812">Transmembrane</keyword>
<keyword evidence="3" id="KW-1185">Reference proteome</keyword>
<gene>
    <name evidence="2" type="ORF">NR989_10955</name>
</gene>
<proteinExistence type="predicted"/>
<feature type="transmembrane region" description="Helical" evidence="1">
    <location>
        <begin position="21"/>
        <end position="44"/>
    </location>
</feature>
<evidence type="ECO:0000256" key="1">
    <source>
        <dbReference type="SAM" id="Phobius"/>
    </source>
</evidence>
<dbReference type="Gene3D" id="3.30.700.10">
    <property type="entry name" value="Glycoprotein, Type 4 Pilin"/>
    <property type="match status" value="1"/>
</dbReference>
<evidence type="ECO:0000313" key="3">
    <source>
        <dbReference type="Proteomes" id="UP001222275"/>
    </source>
</evidence>
<dbReference type="Proteomes" id="UP001222275">
    <property type="component" value="Chromosome"/>
</dbReference>
<accession>A0ABY8CCW7</accession>
<dbReference type="PROSITE" id="PS00409">
    <property type="entry name" value="PROKAR_NTER_METHYL"/>
    <property type="match status" value="1"/>
</dbReference>
<dbReference type="NCBIfam" id="TIGR02532">
    <property type="entry name" value="IV_pilin_GFxxxE"/>
    <property type="match status" value="1"/>
</dbReference>
<dbReference type="Pfam" id="PF07963">
    <property type="entry name" value="N_methyl"/>
    <property type="match status" value="1"/>
</dbReference>
<dbReference type="RefSeq" id="WP_275594778.1">
    <property type="nucleotide sequence ID" value="NZ_CP102381.1"/>
</dbReference>
<keyword evidence="1" id="KW-0472">Membrane</keyword>